<protein>
    <submittedName>
        <fullName evidence="1">Uncharacterized protein</fullName>
    </submittedName>
</protein>
<dbReference type="HOGENOM" id="CLU_2849409_0_0_1"/>
<dbReference type="InParanoid" id="G2XYV4"/>
<accession>G2XYV4</accession>
<dbReference type="Proteomes" id="UP000008177">
    <property type="component" value="Unplaced contigs"/>
</dbReference>
<organism evidence="1 2">
    <name type="scientific">Botryotinia fuckeliana (strain T4)</name>
    <name type="common">Noble rot fungus</name>
    <name type="synonym">Botrytis cinerea</name>
    <dbReference type="NCBI Taxonomy" id="999810"/>
    <lineage>
        <taxon>Eukaryota</taxon>
        <taxon>Fungi</taxon>
        <taxon>Dikarya</taxon>
        <taxon>Ascomycota</taxon>
        <taxon>Pezizomycotina</taxon>
        <taxon>Leotiomycetes</taxon>
        <taxon>Helotiales</taxon>
        <taxon>Sclerotiniaceae</taxon>
        <taxon>Botrytis</taxon>
    </lineage>
</organism>
<name>G2XYV4_BOTF4</name>
<sequence>MDTCVYGVASQANAVSGFWLCELCELVVVLFTSPVAGPDLKKVSRVLLGLASNKKMNNVPTYQGD</sequence>
<proteinExistence type="predicted"/>
<evidence type="ECO:0000313" key="1">
    <source>
        <dbReference type="EMBL" id="CCD45641.1"/>
    </source>
</evidence>
<dbReference type="AlphaFoldDB" id="G2XYV4"/>
<gene>
    <name evidence="1" type="ORF">BofuT4_P046590.1</name>
</gene>
<evidence type="ECO:0000313" key="2">
    <source>
        <dbReference type="Proteomes" id="UP000008177"/>
    </source>
</evidence>
<reference evidence="2" key="1">
    <citation type="journal article" date="2011" name="PLoS Genet.">
        <title>Genomic analysis of the necrotrophic fungal pathogens Sclerotinia sclerotiorum and Botrytis cinerea.</title>
        <authorList>
            <person name="Amselem J."/>
            <person name="Cuomo C.A."/>
            <person name="van Kan J.A."/>
            <person name="Viaud M."/>
            <person name="Benito E.P."/>
            <person name="Couloux A."/>
            <person name="Coutinho P.M."/>
            <person name="de Vries R.P."/>
            <person name="Dyer P.S."/>
            <person name="Fillinger S."/>
            <person name="Fournier E."/>
            <person name="Gout L."/>
            <person name="Hahn M."/>
            <person name="Kohn L."/>
            <person name="Lapalu N."/>
            <person name="Plummer K.M."/>
            <person name="Pradier J.M."/>
            <person name="Quevillon E."/>
            <person name="Sharon A."/>
            <person name="Simon A."/>
            <person name="ten Have A."/>
            <person name="Tudzynski B."/>
            <person name="Tudzynski P."/>
            <person name="Wincker P."/>
            <person name="Andrew M."/>
            <person name="Anthouard V."/>
            <person name="Beever R.E."/>
            <person name="Beffa R."/>
            <person name="Benoit I."/>
            <person name="Bouzid O."/>
            <person name="Brault B."/>
            <person name="Chen Z."/>
            <person name="Choquer M."/>
            <person name="Collemare J."/>
            <person name="Cotton P."/>
            <person name="Danchin E.G."/>
            <person name="Da Silva C."/>
            <person name="Gautier A."/>
            <person name="Giraud C."/>
            <person name="Giraud T."/>
            <person name="Gonzalez C."/>
            <person name="Grossetete S."/>
            <person name="Guldener U."/>
            <person name="Henrissat B."/>
            <person name="Howlett B.J."/>
            <person name="Kodira C."/>
            <person name="Kretschmer M."/>
            <person name="Lappartient A."/>
            <person name="Leroch M."/>
            <person name="Levis C."/>
            <person name="Mauceli E."/>
            <person name="Neuveglise C."/>
            <person name="Oeser B."/>
            <person name="Pearson M."/>
            <person name="Poulain J."/>
            <person name="Poussereau N."/>
            <person name="Quesneville H."/>
            <person name="Rascle C."/>
            <person name="Schumacher J."/>
            <person name="Segurens B."/>
            <person name="Sexton A."/>
            <person name="Silva E."/>
            <person name="Sirven C."/>
            <person name="Soanes D.M."/>
            <person name="Talbot N.J."/>
            <person name="Templeton M."/>
            <person name="Yandava C."/>
            <person name="Yarden O."/>
            <person name="Zeng Q."/>
            <person name="Rollins J.A."/>
            <person name="Lebrun M.H."/>
            <person name="Dickman M."/>
        </authorList>
    </citation>
    <scope>NUCLEOTIDE SEQUENCE [LARGE SCALE GENOMIC DNA]</scope>
    <source>
        <strain evidence="2">T4</strain>
    </source>
</reference>
<dbReference type="EMBL" id="FQ790278">
    <property type="protein sequence ID" value="CCD45641.1"/>
    <property type="molecule type" value="Genomic_DNA"/>
</dbReference>